<organism evidence="2 3">
    <name type="scientific">Albimonas pacifica</name>
    <dbReference type="NCBI Taxonomy" id="1114924"/>
    <lineage>
        <taxon>Bacteria</taxon>
        <taxon>Pseudomonadati</taxon>
        <taxon>Pseudomonadota</taxon>
        <taxon>Alphaproteobacteria</taxon>
        <taxon>Rhodobacterales</taxon>
        <taxon>Paracoccaceae</taxon>
        <taxon>Albimonas</taxon>
    </lineage>
</organism>
<protein>
    <recommendedName>
        <fullName evidence="4">Outer membrane beta-barrel protein</fullName>
    </recommendedName>
</protein>
<evidence type="ECO:0000313" key="2">
    <source>
        <dbReference type="EMBL" id="SFI06868.1"/>
    </source>
</evidence>
<evidence type="ECO:0000256" key="1">
    <source>
        <dbReference type="SAM" id="MobiDB-lite"/>
    </source>
</evidence>
<evidence type="ECO:0008006" key="4">
    <source>
        <dbReference type="Google" id="ProtNLM"/>
    </source>
</evidence>
<dbReference type="AlphaFoldDB" id="A0A1I3F6N4"/>
<feature type="region of interest" description="Disordered" evidence="1">
    <location>
        <begin position="1"/>
        <end position="23"/>
    </location>
</feature>
<keyword evidence="3" id="KW-1185">Reference proteome</keyword>
<evidence type="ECO:0000313" key="3">
    <source>
        <dbReference type="Proteomes" id="UP000199377"/>
    </source>
</evidence>
<accession>A0A1I3F6N4</accession>
<name>A0A1I3F6N4_9RHOB</name>
<dbReference type="OrthoDB" id="268975at2"/>
<dbReference type="EMBL" id="FOQH01000004">
    <property type="protein sequence ID" value="SFI06868.1"/>
    <property type="molecule type" value="Genomic_DNA"/>
</dbReference>
<gene>
    <name evidence="2" type="ORF">SAMN05216258_10496</name>
</gene>
<dbReference type="RefSeq" id="WP_092859401.1">
    <property type="nucleotide sequence ID" value="NZ_FOQH01000004.1"/>
</dbReference>
<dbReference type="STRING" id="1114924.SAMN05216258_10496"/>
<reference evidence="2 3" key="1">
    <citation type="submission" date="2016-10" db="EMBL/GenBank/DDBJ databases">
        <authorList>
            <person name="de Groot N.N."/>
        </authorList>
    </citation>
    <scope>NUCLEOTIDE SEQUENCE [LARGE SCALE GENOMIC DNA]</scope>
    <source>
        <strain evidence="2 3">CGMCC 1.11030</strain>
    </source>
</reference>
<sequence>MPRALTGFSLPGPDLPGAGAAAPARRGRLRRLAQGGAAVGAAAAAALAAAPSDAGDRTLTGRLTQTFLGDTNLQVDRGGTVGGGRSEGEAAVGSRSRLALDYRDATTSSLFTFGGVIDYDIYTGSENDDISGLFPDLRAGYSLRGARSSLQLTAFGSAQPIDTLDSSGFSFFDPGVEPTPIDPTDPDPGTPNATLNRTDAIRTIYGFGVTANERINSRDSTNFSVSVQRRDFIDGTRALTPSNQLSMGMGWQRQVSSRIGVGLSYNSSVLKAEGAQDTETYTFSLSPTLSYAATPQKTFSLSLGPQYSISDRKQPLPGGTLVPDVGYTIGLRAAAGMTYAYDNVRTAFSLNQSVTPNDDGDAVNRTTISGSLTQRISAATSLASRVGVSIETPLDEGSAGVSEETLSFDYAATLRHDVNRFTALDFTLGARLRDDGQDRDVVLSTGAGYGYRLTEDTGLRLGYEFRLPMGDIDDQDSSHRVSLSLTHDFTLLP</sequence>
<feature type="compositionally biased region" description="Low complexity" evidence="1">
    <location>
        <begin position="10"/>
        <end position="23"/>
    </location>
</feature>
<dbReference type="Proteomes" id="UP000199377">
    <property type="component" value="Unassembled WGS sequence"/>
</dbReference>
<proteinExistence type="predicted"/>